<dbReference type="InterPro" id="IPR035906">
    <property type="entry name" value="MetI-like_sf"/>
</dbReference>
<evidence type="ECO:0000313" key="10">
    <source>
        <dbReference type="Proteomes" id="UP000230790"/>
    </source>
</evidence>
<comment type="subcellular location">
    <subcellularLocation>
        <location evidence="1 7">Cell membrane</location>
        <topology evidence="1 7">Multi-pass membrane protein</topology>
    </subcellularLocation>
</comment>
<dbReference type="Gene3D" id="1.10.3720.10">
    <property type="entry name" value="MetI-like"/>
    <property type="match status" value="1"/>
</dbReference>
<evidence type="ECO:0000256" key="3">
    <source>
        <dbReference type="ARBA" id="ARBA00022475"/>
    </source>
</evidence>
<dbReference type="Pfam" id="PF00528">
    <property type="entry name" value="BPD_transp_1"/>
    <property type="match status" value="1"/>
</dbReference>
<dbReference type="InterPro" id="IPR000515">
    <property type="entry name" value="MetI-like"/>
</dbReference>
<dbReference type="SUPFAM" id="SSF161098">
    <property type="entry name" value="MetI-like"/>
    <property type="match status" value="1"/>
</dbReference>
<gene>
    <name evidence="9" type="ORF">CUN48_11475</name>
</gene>
<dbReference type="GO" id="GO:0005886">
    <property type="term" value="C:plasma membrane"/>
    <property type="evidence" value="ECO:0007669"/>
    <property type="project" value="UniProtKB-SubCell"/>
</dbReference>
<organism evidence="9 10">
    <name type="scientific">Candidatus Thermofonsia Clade 3 bacterium</name>
    <dbReference type="NCBI Taxonomy" id="2364212"/>
    <lineage>
        <taxon>Bacteria</taxon>
        <taxon>Bacillati</taxon>
        <taxon>Chloroflexota</taxon>
        <taxon>Candidatus Thermofontia</taxon>
        <taxon>Candidatus Thermofonsia Clade 3</taxon>
    </lineage>
</organism>
<evidence type="ECO:0000313" key="9">
    <source>
        <dbReference type="EMBL" id="PJF46903.1"/>
    </source>
</evidence>
<dbReference type="CDD" id="cd06261">
    <property type="entry name" value="TM_PBP2"/>
    <property type="match status" value="1"/>
</dbReference>
<keyword evidence="2 7" id="KW-0813">Transport</keyword>
<feature type="transmembrane region" description="Helical" evidence="7">
    <location>
        <begin position="82"/>
        <end position="103"/>
    </location>
</feature>
<dbReference type="Proteomes" id="UP000230790">
    <property type="component" value="Unassembled WGS sequence"/>
</dbReference>
<comment type="caution">
    <text evidence="9">The sequence shown here is derived from an EMBL/GenBank/DDBJ whole genome shotgun (WGS) entry which is preliminary data.</text>
</comment>
<keyword evidence="3" id="KW-1003">Cell membrane</keyword>
<dbReference type="PANTHER" id="PTHR30151">
    <property type="entry name" value="ALKANE SULFONATE ABC TRANSPORTER-RELATED, MEMBRANE SUBUNIT"/>
    <property type="match status" value="1"/>
</dbReference>
<name>A0A2M8QAT0_9CHLR</name>
<accession>A0A2M8QAT0</accession>
<dbReference type="PROSITE" id="PS50928">
    <property type="entry name" value="ABC_TM1"/>
    <property type="match status" value="1"/>
</dbReference>
<evidence type="ECO:0000256" key="2">
    <source>
        <dbReference type="ARBA" id="ARBA00022448"/>
    </source>
</evidence>
<feature type="transmembrane region" description="Helical" evidence="7">
    <location>
        <begin position="240"/>
        <end position="261"/>
    </location>
</feature>
<dbReference type="PANTHER" id="PTHR30151:SF41">
    <property type="entry name" value="ABC TRANSPORTER PERMEASE PROTEIN"/>
    <property type="match status" value="1"/>
</dbReference>
<keyword evidence="4 7" id="KW-0812">Transmembrane</keyword>
<evidence type="ECO:0000256" key="4">
    <source>
        <dbReference type="ARBA" id="ARBA00022692"/>
    </source>
</evidence>
<evidence type="ECO:0000256" key="1">
    <source>
        <dbReference type="ARBA" id="ARBA00004651"/>
    </source>
</evidence>
<dbReference type="GO" id="GO:0055085">
    <property type="term" value="P:transmembrane transport"/>
    <property type="evidence" value="ECO:0007669"/>
    <property type="project" value="InterPro"/>
</dbReference>
<feature type="transmembrane region" description="Helical" evidence="7">
    <location>
        <begin position="15"/>
        <end position="35"/>
    </location>
</feature>
<feature type="domain" description="ABC transmembrane type-1" evidence="8">
    <location>
        <begin position="71"/>
        <end position="262"/>
    </location>
</feature>
<protein>
    <submittedName>
        <fullName evidence="9">ABC transporter permease</fullName>
    </submittedName>
</protein>
<reference evidence="9 10" key="1">
    <citation type="submission" date="2017-11" db="EMBL/GenBank/DDBJ databases">
        <title>Evolution of Phototrophy in the Chloroflexi Phylum Driven by Horizontal Gene Transfer.</title>
        <authorList>
            <person name="Ward L.M."/>
            <person name="Hemp J."/>
            <person name="Shih P.M."/>
            <person name="Mcglynn S.E."/>
            <person name="Fischer W."/>
        </authorList>
    </citation>
    <scope>NUCLEOTIDE SEQUENCE [LARGE SCALE GENOMIC DNA]</scope>
    <source>
        <strain evidence="9">JP3_7</strain>
    </source>
</reference>
<comment type="similarity">
    <text evidence="7">Belongs to the binding-protein-dependent transport system permease family.</text>
</comment>
<feature type="transmembrane region" description="Helical" evidence="7">
    <location>
        <begin position="138"/>
        <end position="157"/>
    </location>
</feature>
<keyword evidence="6 7" id="KW-0472">Membrane</keyword>
<evidence type="ECO:0000259" key="8">
    <source>
        <dbReference type="PROSITE" id="PS50928"/>
    </source>
</evidence>
<evidence type="ECO:0000256" key="7">
    <source>
        <dbReference type="RuleBase" id="RU363032"/>
    </source>
</evidence>
<sequence length="273" mass="29619">MVDIALSPVRSARRVAPALAVILIILTLVVAWELIKLMFNLDKRTLPHLWEIAEAFGQPSRRNGPPLISVLIEAALYTLRGALLGFFIGAALGFVLGTLFAHLPLLERSLVPYVVASQTVPILAIAPMVVIWLRGSWWSVPVIAAYLTFFPVTINTLRGMRSPDPRAVELMGSYAASTWQTLWKLRFPSALPAIFTALKIAATASVVGAIIAELPSGVQQGLGGAILNFNQYYITGPERLWAAIFMAALVGILLFVAVSAIERIVLRNIVRGA</sequence>
<feature type="transmembrane region" description="Helical" evidence="7">
    <location>
        <begin position="190"/>
        <end position="212"/>
    </location>
</feature>
<proteinExistence type="inferred from homology"/>
<evidence type="ECO:0000256" key="5">
    <source>
        <dbReference type="ARBA" id="ARBA00022989"/>
    </source>
</evidence>
<dbReference type="AlphaFoldDB" id="A0A2M8QAT0"/>
<evidence type="ECO:0000256" key="6">
    <source>
        <dbReference type="ARBA" id="ARBA00023136"/>
    </source>
</evidence>
<dbReference type="EMBL" id="PGTN01000083">
    <property type="protein sequence ID" value="PJF46903.1"/>
    <property type="molecule type" value="Genomic_DNA"/>
</dbReference>
<feature type="transmembrane region" description="Helical" evidence="7">
    <location>
        <begin position="110"/>
        <end position="132"/>
    </location>
</feature>
<keyword evidence="5 7" id="KW-1133">Transmembrane helix</keyword>